<reference evidence="3 4" key="1">
    <citation type="submission" date="2021-06" db="EMBL/GenBank/DDBJ databases">
        <authorList>
            <person name="Palmer J.M."/>
        </authorList>
    </citation>
    <scope>NUCLEOTIDE SEQUENCE [LARGE SCALE GENOMIC DNA]</scope>
    <source>
        <strain evidence="3 4">AS_MEX2019</strain>
        <tissue evidence="3">Muscle</tissue>
    </source>
</reference>
<evidence type="ECO:0000256" key="1">
    <source>
        <dbReference type="SAM" id="MobiDB-lite"/>
    </source>
</evidence>
<feature type="region of interest" description="Disordered" evidence="1">
    <location>
        <begin position="1"/>
        <end position="36"/>
    </location>
</feature>
<evidence type="ECO:0000313" key="4">
    <source>
        <dbReference type="Proteomes" id="UP001469553"/>
    </source>
</evidence>
<accession>A0ABV0Y959</accession>
<dbReference type="Proteomes" id="UP001469553">
    <property type="component" value="Unassembled WGS sequence"/>
</dbReference>
<organism evidence="3 4">
    <name type="scientific">Ameca splendens</name>
    <dbReference type="NCBI Taxonomy" id="208324"/>
    <lineage>
        <taxon>Eukaryota</taxon>
        <taxon>Metazoa</taxon>
        <taxon>Chordata</taxon>
        <taxon>Craniata</taxon>
        <taxon>Vertebrata</taxon>
        <taxon>Euteleostomi</taxon>
        <taxon>Actinopterygii</taxon>
        <taxon>Neopterygii</taxon>
        <taxon>Teleostei</taxon>
        <taxon>Neoteleostei</taxon>
        <taxon>Acanthomorphata</taxon>
        <taxon>Ovalentaria</taxon>
        <taxon>Atherinomorphae</taxon>
        <taxon>Cyprinodontiformes</taxon>
        <taxon>Goodeidae</taxon>
        <taxon>Ameca</taxon>
    </lineage>
</organism>
<keyword evidence="2" id="KW-0812">Transmembrane</keyword>
<evidence type="ECO:0000256" key="2">
    <source>
        <dbReference type="SAM" id="Phobius"/>
    </source>
</evidence>
<protein>
    <submittedName>
        <fullName evidence="3">Uncharacterized protein</fullName>
    </submittedName>
</protein>
<keyword evidence="4" id="KW-1185">Reference proteome</keyword>
<dbReference type="EMBL" id="JAHRIP010028008">
    <property type="protein sequence ID" value="MEQ2290088.1"/>
    <property type="molecule type" value="Genomic_DNA"/>
</dbReference>
<keyword evidence="2" id="KW-1133">Transmembrane helix</keyword>
<gene>
    <name evidence="3" type="ORF">AMECASPLE_039824</name>
</gene>
<sequence length="109" mass="12290">MGHSSPGLPVFSPRFSDQNPVARNKGLEGGSGLVMQPSPSVKLEKTQWTGFDSKTTSYLPTKMWKKLILAISSCYFILTLSPFWRRVQPLRQSSERFVQKCSSNQDHIT</sequence>
<keyword evidence="2" id="KW-0472">Membrane</keyword>
<evidence type="ECO:0000313" key="3">
    <source>
        <dbReference type="EMBL" id="MEQ2290088.1"/>
    </source>
</evidence>
<proteinExistence type="predicted"/>
<name>A0ABV0Y959_9TELE</name>
<feature type="transmembrane region" description="Helical" evidence="2">
    <location>
        <begin position="67"/>
        <end position="84"/>
    </location>
</feature>
<comment type="caution">
    <text evidence="3">The sequence shown here is derived from an EMBL/GenBank/DDBJ whole genome shotgun (WGS) entry which is preliminary data.</text>
</comment>